<dbReference type="Proteomes" id="UP001151516">
    <property type="component" value="Unassembled WGS sequence"/>
</dbReference>
<reference evidence="1" key="1">
    <citation type="submission" date="2022-07" db="EMBL/GenBank/DDBJ databases">
        <title>Phylogenomic reconstructions and comparative analyses of Kickxellomycotina fungi.</title>
        <authorList>
            <person name="Reynolds N.K."/>
            <person name="Stajich J.E."/>
            <person name="Barry K."/>
            <person name="Grigoriev I.V."/>
            <person name="Crous P."/>
            <person name="Smith M.E."/>
        </authorList>
    </citation>
    <scope>NUCLEOTIDE SEQUENCE</scope>
    <source>
        <strain evidence="1">CBS 109367</strain>
    </source>
</reference>
<proteinExistence type="predicted"/>
<organism evidence="1 2">
    <name type="scientific">Coemansia spiralis</name>
    <dbReference type="NCBI Taxonomy" id="417178"/>
    <lineage>
        <taxon>Eukaryota</taxon>
        <taxon>Fungi</taxon>
        <taxon>Fungi incertae sedis</taxon>
        <taxon>Zoopagomycota</taxon>
        <taxon>Kickxellomycotina</taxon>
        <taxon>Kickxellomycetes</taxon>
        <taxon>Kickxellales</taxon>
        <taxon>Kickxellaceae</taxon>
        <taxon>Coemansia</taxon>
    </lineage>
</organism>
<evidence type="ECO:0000313" key="2">
    <source>
        <dbReference type="Proteomes" id="UP001151516"/>
    </source>
</evidence>
<accession>A0A9W8GI43</accession>
<sequence>MAVTFCFSTKCASFVFKRLFQIMFKENDYMHRGLIAGVLELPITTISSGANNVEDIDLVPSSAAEIRYLLLKSQVKHSRGGLDALTDAFWFNAEEVRMMLINCAARFDGFDAYHDDAMDKFRKSYNWYYIGRFSGKYSPLSVCTLL</sequence>
<dbReference type="AlphaFoldDB" id="A0A9W8GI43"/>
<dbReference type="OrthoDB" id="5585543at2759"/>
<dbReference type="EMBL" id="JANBTX010000022">
    <property type="protein sequence ID" value="KAJ2689614.1"/>
    <property type="molecule type" value="Genomic_DNA"/>
</dbReference>
<keyword evidence="2" id="KW-1185">Reference proteome</keyword>
<protein>
    <submittedName>
        <fullName evidence="1">Uncharacterized protein</fullName>
    </submittedName>
</protein>
<gene>
    <name evidence="1" type="ORF">IWW39_001320</name>
</gene>
<name>A0A9W8GI43_9FUNG</name>
<comment type="caution">
    <text evidence="1">The sequence shown here is derived from an EMBL/GenBank/DDBJ whole genome shotgun (WGS) entry which is preliminary data.</text>
</comment>
<evidence type="ECO:0000313" key="1">
    <source>
        <dbReference type="EMBL" id="KAJ2689614.1"/>
    </source>
</evidence>